<feature type="region of interest" description="Disordered" evidence="5">
    <location>
        <begin position="693"/>
        <end position="854"/>
    </location>
</feature>
<reference evidence="7" key="1">
    <citation type="journal article" date="2021" name="New Phytol.">
        <title>Evolutionary innovations through gain and loss of genes in the ectomycorrhizal Boletales.</title>
        <authorList>
            <person name="Wu G."/>
            <person name="Miyauchi S."/>
            <person name="Morin E."/>
            <person name="Kuo A."/>
            <person name="Drula E."/>
            <person name="Varga T."/>
            <person name="Kohler A."/>
            <person name="Feng B."/>
            <person name="Cao Y."/>
            <person name="Lipzen A."/>
            <person name="Daum C."/>
            <person name="Hundley H."/>
            <person name="Pangilinan J."/>
            <person name="Johnson J."/>
            <person name="Barry K."/>
            <person name="LaButti K."/>
            <person name="Ng V."/>
            <person name="Ahrendt S."/>
            <person name="Min B."/>
            <person name="Choi I.G."/>
            <person name="Park H."/>
            <person name="Plett J.M."/>
            <person name="Magnuson J."/>
            <person name="Spatafora J.W."/>
            <person name="Nagy L.G."/>
            <person name="Henrissat B."/>
            <person name="Grigoriev I.V."/>
            <person name="Yang Z.L."/>
            <person name="Xu J."/>
            <person name="Martin F.M."/>
        </authorList>
    </citation>
    <scope>NUCLEOTIDE SEQUENCE</scope>
    <source>
        <strain evidence="7">KKN 215</strain>
    </source>
</reference>
<feature type="compositionally biased region" description="Low complexity" evidence="5">
    <location>
        <begin position="709"/>
        <end position="750"/>
    </location>
</feature>
<feature type="region of interest" description="Disordered" evidence="5">
    <location>
        <begin position="57"/>
        <end position="131"/>
    </location>
</feature>
<keyword evidence="2 6" id="KW-0812">Transmembrane</keyword>
<comment type="caution">
    <text evidence="7">The sequence shown here is derived from an EMBL/GenBank/DDBJ whole genome shotgun (WGS) entry which is preliminary data.</text>
</comment>
<feature type="region of interest" description="Disordered" evidence="5">
    <location>
        <begin position="408"/>
        <end position="588"/>
    </location>
</feature>
<dbReference type="PANTHER" id="PTHR15549:SF30">
    <property type="entry name" value="MID2 DOMAIN-CONTAINING PROTEIN"/>
    <property type="match status" value="1"/>
</dbReference>
<feature type="compositionally biased region" description="Low complexity" evidence="5">
    <location>
        <begin position="83"/>
        <end position="121"/>
    </location>
</feature>
<evidence type="ECO:0000256" key="5">
    <source>
        <dbReference type="SAM" id="MobiDB-lite"/>
    </source>
</evidence>
<evidence type="ECO:0000313" key="8">
    <source>
        <dbReference type="Proteomes" id="UP000813824"/>
    </source>
</evidence>
<dbReference type="EMBL" id="JAEVFJ010000026">
    <property type="protein sequence ID" value="KAH8094555.1"/>
    <property type="molecule type" value="Genomic_DNA"/>
</dbReference>
<proteinExistence type="predicted"/>
<protein>
    <submittedName>
        <fullName evidence="7">Uncharacterized protein</fullName>
    </submittedName>
</protein>
<feature type="compositionally biased region" description="Low complexity" evidence="5">
    <location>
        <begin position="802"/>
        <end position="820"/>
    </location>
</feature>
<feature type="compositionally biased region" description="Low complexity" evidence="5">
    <location>
        <begin position="57"/>
        <end position="73"/>
    </location>
</feature>
<dbReference type="AlphaFoldDB" id="A0A8K0UJD5"/>
<evidence type="ECO:0000256" key="4">
    <source>
        <dbReference type="ARBA" id="ARBA00023136"/>
    </source>
</evidence>
<evidence type="ECO:0000313" key="7">
    <source>
        <dbReference type="EMBL" id="KAH8094555.1"/>
    </source>
</evidence>
<evidence type="ECO:0000256" key="1">
    <source>
        <dbReference type="ARBA" id="ARBA00004167"/>
    </source>
</evidence>
<feature type="compositionally biased region" description="Gly residues" evidence="5">
    <location>
        <begin position="510"/>
        <end position="522"/>
    </location>
</feature>
<feature type="transmembrane region" description="Helical" evidence="6">
    <location>
        <begin position="139"/>
        <end position="164"/>
    </location>
</feature>
<keyword evidence="3 6" id="KW-1133">Transmembrane helix</keyword>
<gene>
    <name evidence="7" type="ORF">BXZ70DRAFT_364637</name>
</gene>
<feature type="compositionally biased region" description="Polar residues" evidence="5">
    <location>
        <begin position="337"/>
        <end position="353"/>
    </location>
</feature>
<dbReference type="OrthoDB" id="2563978at2759"/>
<keyword evidence="8" id="KW-1185">Reference proteome</keyword>
<organism evidence="7 8">
    <name type="scientific">Cristinia sonorae</name>
    <dbReference type="NCBI Taxonomy" id="1940300"/>
    <lineage>
        <taxon>Eukaryota</taxon>
        <taxon>Fungi</taxon>
        <taxon>Dikarya</taxon>
        <taxon>Basidiomycota</taxon>
        <taxon>Agaricomycotina</taxon>
        <taxon>Agaricomycetes</taxon>
        <taxon>Agaricomycetidae</taxon>
        <taxon>Agaricales</taxon>
        <taxon>Pleurotineae</taxon>
        <taxon>Stephanosporaceae</taxon>
        <taxon>Cristinia</taxon>
    </lineage>
</organism>
<feature type="compositionally biased region" description="Polar residues" evidence="5">
    <location>
        <begin position="460"/>
        <end position="484"/>
    </location>
</feature>
<dbReference type="PANTHER" id="PTHR15549">
    <property type="entry name" value="PAIRED IMMUNOGLOBULIN-LIKE TYPE 2 RECEPTOR"/>
    <property type="match status" value="1"/>
</dbReference>
<feature type="compositionally biased region" description="Polar residues" evidence="5">
    <location>
        <begin position="821"/>
        <end position="831"/>
    </location>
</feature>
<feature type="region of interest" description="Disordered" evidence="5">
    <location>
        <begin position="333"/>
        <end position="356"/>
    </location>
</feature>
<dbReference type="GO" id="GO:0016020">
    <property type="term" value="C:membrane"/>
    <property type="evidence" value="ECO:0007669"/>
    <property type="project" value="UniProtKB-SubCell"/>
</dbReference>
<dbReference type="InterPro" id="IPR051694">
    <property type="entry name" value="Immunoregulatory_rcpt-like"/>
</dbReference>
<feature type="compositionally biased region" description="Polar residues" evidence="5">
    <location>
        <begin position="537"/>
        <end position="547"/>
    </location>
</feature>
<accession>A0A8K0UJD5</accession>
<keyword evidence="4 6" id="KW-0472">Membrane</keyword>
<dbReference type="GO" id="GO:0071944">
    <property type="term" value="C:cell periphery"/>
    <property type="evidence" value="ECO:0007669"/>
    <property type="project" value="UniProtKB-ARBA"/>
</dbReference>
<evidence type="ECO:0000256" key="3">
    <source>
        <dbReference type="ARBA" id="ARBA00022989"/>
    </source>
</evidence>
<evidence type="ECO:0000256" key="2">
    <source>
        <dbReference type="ARBA" id="ARBA00022692"/>
    </source>
</evidence>
<sequence length="854" mass="88700">MAQASQALPSWLTLSSTVITDATGGLITSFATLTLPLTYYGPPIPLGTDGTWVYGGLSSPAPTTAESTTAPTSTPSPSPSPSATPSSTLSSTSSLPSTSSDLTSTSAEPSLTPTSTTSLSESPPPTLTPVGTSHGLSKAAIGGLIGGIVGALLLLVLILTLCVLRRNRRRTSSHTSSSFWNRQTTLFTAGDPITTPIWTGWDLVSPTEAEEGIMTPGEGSPRHSGEEADPFLTRRASGTPADEMAQTKTGTDTLVSLPAAAIVGTAPLRSSPPRTGNIIPRDVINRMMDEGYDDPPANIRIVEPSPPSDHSPLLPPPLINTEGMGGLGLRHSRNDSRPSFTSQARSLGSQKSMGSLEDAELHVARRVRVGELHPEPGPSRTNNLGLQNISGRLGRFTWLRRMSLTAAGRATQASTMEGAAPDAYTRSPTRSSHRSRPSSYVRFQEDALTPRTPRVESGLGYNSASSRPISTVSGKSTSAASGNTIYHDAVSTPVSEVPDVPEIPERFQTRGGGGSSSNGGNGDSNNGYGSSGDNGNTFGHGSQQSLAQAPGDPTRFTAHGIYASIPNEPPPMYDDNSLPRHRSQTRLPSDIDVLDLPAPRSTNPFTSRVASVSASSFPPPGLVPIPSTWRESYPGNQSSPGGSADISIDIEDEPPTADAGWRTLAGGIPGPAQGRRTTFGAVGTPLVVNAPISPASEQGSLHSMRSHLSPYASRSPAGSAPASSNHTQSGSGSSRPSAHSHALTASSSVSDFDNRIGARRAGAVASVQPSEPPLRSPPLSAVFGGRTGARSPTPISDIRAASPPLVSPRSPRSFFPSHLSQEISPSSSRTPLLSGGDGTRDARWNGDAPSDEEW</sequence>
<feature type="region of interest" description="Disordered" evidence="5">
    <location>
        <begin position="632"/>
        <end position="678"/>
    </location>
</feature>
<name>A0A8K0UJD5_9AGAR</name>
<feature type="compositionally biased region" description="Low complexity" evidence="5">
    <location>
        <begin position="523"/>
        <end position="536"/>
    </location>
</feature>
<dbReference type="Proteomes" id="UP000813824">
    <property type="component" value="Unassembled WGS sequence"/>
</dbReference>
<comment type="subcellular location">
    <subcellularLocation>
        <location evidence="1">Membrane</location>
        <topology evidence="1">Single-pass membrane protein</topology>
    </subcellularLocation>
</comment>
<evidence type="ECO:0000256" key="6">
    <source>
        <dbReference type="SAM" id="Phobius"/>
    </source>
</evidence>